<dbReference type="Pfam" id="PF05572">
    <property type="entry name" value="Peptidase_M43"/>
    <property type="match status" value="1"/>
</dbReference>
<reference evidence="2" key="1">
    <citation type="submission" date="2006-03" db="EMBL/GenBank/DDBJ databases">
        <authorList>
            <person name="Bowman J."/>
            <person name="Ferriera S."/>
            <person name="Johnson J."/>
            <person name="Kravitz S."/>
            <person name="Halpern A."/>
            <person name="Remington K."/>
            <person name="Beeson K."/>
            <person name="Tran B."/>
            <person name="Rogers Y.-H."/>
            <person name="Friedman R."/>
            <person name="Venter J.C."/>
        </authorList>
    </citation>
    <scope>NUCLEOTIDE SEQUENCE [LARGE SCALE GENOMIC DNA]</scope>
    <source>
        <strain evidence="2">ATCC 700755</strain>
    </source>
</reference>
<dbReference type="InterPro" id="IPR024079">
    <property type="entry name" value="MetalloPept_cat_dom_sf"/>
</dbReference>
<dbReference type="HOGENOM" id="CLU_902752_0_0_10"/>
<dbReference type="GO" id="GO:0006508">
    <property type="term" value="P:proteolysis"/>
    <property type="evidence" value="ECO:0007669"/>
    <property type="project" value="UniProtKB-KW"/>
</dbReference>
<reference evidence="2" key="2">
    <citation type="submission" date="2012-09" db="EMBL/GenBank/DDBJ databases">
        <title>The complete sequence of Psychroflexus torquis an extreme psychrophile from sea-ice that is stimulated by light.</title>
        <authorList>
            <person name="Feng S."/>
            <person name="Powell S.M."/>
            <person name="Bowman J.P."/>
        </authorList>
    </citation>
    <scope>NUCLEOTIDE SEQUENCE [LARGE SCALE GENOMIC DNA]</scope>
    <source>
        <strain evidence="2">ATCC 700755</strain>
    </source>
</reference>
<dbReference type="Gene3D" id="3.40.390.10">
    <property type="entry name" value="Collagenase (Catalytic Domain)"/>
    <property type="match status" value="1"/>
</dbReference>
<dbReference type="OrthoDB" id="6278496at2"/>
<evidence type="ECO:0000259" key="1">
    <source>
        <dbReference type="Pfam" id="PF05572"/>
    </source>
</evidence>
<keyword evidence="2" id="KW-0482">Metalloprotease</keyword>
<keyword evidence="2" id="KW-0645">Protease</keyword>
<organism evidence="2 3">
    <name type="scientific">Psychroflexus torquis (strain ATCC 700755 / CIP 106069 / ACAM 623)</name>
    <dbReference type="NCBI Taxonomy" id="313595"/>
    <lineage>
        <taxon>Bacteria</taxon>
        <taxon>Pseudomonadati</taxon>
        <taxon>Bacteroidota</taxon>
        <taxon>Flavobacteriia</taxon>
        <taxon>Flavobacteriales</taxon>
        <taxon>Flavobacteriaceae</taxon>
        <taxon>Psychroflexus</taxon>
    </lineage>
</organism>
<dbReference type="EMBL" id="CP003879">
    <property type="protein sequence ID" value="AFU69087.1"/>
    <property type="molecule type" value="Genomic_DNA"/>
</dbReference>
<name>K4IEX1_PSYTT</name>
<dbReference type="KEGG" id="ptq:P700755_002308"/>
<dbReference type="SUPFAM" id="SSF55486">
    <property type="entry name" value="Metalloproteases ('zincins'), catalytic domain"/>
    <property type="match status" value="2"/>
</dbReference>
<evidence type="ECO:0000313" key="3">
    <source>
        <dbReference type="Proteomes" id="UP000008514"/>
    </source>
</evidence>
<dbReference type="InterPro" id="IPR008754">
    <property type="entry name" value="Peptidase_M43"/>
</dbReference>
<sequence>MDWTLKNLGFFLLSLTLGSTASKENIAGDCFYDLSEIVGFPQTTCKPDPNYSYSTDPDYLNNFSELIVPLVFWGINQDDGSNDDFLTESKVRESVDLLNSAFADMKICFKLQELKYVNDSEIYWTDYYKFNKYIRENDYSKPAALNVYIPYRFTNNDNSLRGGKWSANQFAVNMLNYNTGILPHEVGHILGLLHTHAGAKAVNCEQVIRDEEDPDYNARCSGDRVTDTNAIPSLYGKFHLIDTHCEYVGNLVDCKGTPYTISEQDVRNFMAYTQHFCRSVFTVGQGIRVREFIKNKRALKKLEFVSNK</sequence>
<feature type="domain" description="Peptidase M43 pregnancy-associated plasma-A" evidence="1">
    <location>
        <begin position="176"/>
        <end position="293"/>
    </location>
</feature>
<protein>
    <submittedName>
        <fullName evidence="2">Zinc-dependent metalloprotease, pappalysin_like subfamily</fullName>
    </submittedName>
</protein>
<dbReference type="AlphaFoldDB" id="K4IEX1"/>
<proteinExistence type="predicted"/>
<dbReference type="eggNOG" id="ENOG5033DRG">
    <property type="taxonomic scope" value="Bacteria"/>
</dbReference>
<dbReference type="RefSeq" id="WP_015024662.1">
    <property type="nucleotide sequence ID" value="NC_018721.1"/>
</dbReference>
<keyword evidence="2" id="KW-0378">Hydrolase</keyword>
<gene>
    <name evidence="2" type="ordered locus">P700755_002308</name>
</gene>
<dbReference type="Proteomes" id="UP000008514">
    <property type="component" value="Chromosome"/>
</dbReference>
<keyword evidence="3" id="KW-1185">Reference proteome</keyword>
<dbReference type="GO" id="GO:0008237">
    <property type="term" value="F:metallopeptidase activity"/>
    <property type="evidence" value="ECO:0007669"/>
    <property type="project" value="UniProtKB-KW"/>
</dbReference>
<accession>K4IEX1</accession>
<dbReference type="STRING" id="313595.P700755_002308"/>
<evidence type="ECO:0000313" key="2">
    <source>
        <dbReference type="EMBL" id="AFU69087.1"/>
    </source>
</evidence>